<evidence type="ECO:0000256" key="1">
    <source>
        <dbReference type="SAM" id="Coils"/>
    </source>
</evidence>
<feature type="region of interest" description="Disordered" evidence="2">
    <location>
        <begin position="67"/>
        <end position="101"/>
    </location>
</feature>
<comment type="caution">
    <text evidence="3">The sequence shown here is derived from an EMBL/GenBank/DDBJ whole genome shotgun (WGS) entry which is preliminary data.</text>
</comment>
<dbReference type="EMBL" id="MDYO01000023">
    <property type="protein sequence ID" value="OQD94907.1"/>
    <property type="molecule type" value="Genomic_DNA"/>
</dbReference>
<feature type="compositionally biased region" description="Basic and acidic residues" evidence="2">
    <location>
        <begin position="67"/>
        <end position="77"/>
    </location>
</feature>
<gene>
    <name evidence="3" type="ORF">PENSOL_c023G00896</name>
</gene>
<dbReference type="Proteomes" id="UP000191612">
    <property type="component" value="Unassembled WGS sequence"/>
</dbReference>
<keyword evidence="1" id="KW-0175">Coiled coil</keyword>
<dbReference type="AlphaFoldDB" id="A0A1V6R0V3"/>
<evidence type="ECO:0000313" key="3">
    <source>
        <dbReference type="EMBL" id="OQD94907.1"/>
    </source>
</evidence>
<dbReference type="STRING" id="60172.A0A1V6R0V3"/>
<feature type="coiled-coil region" evidence="1">
    <location>
        <begin position="12"/>
        <end position="46"/>
    </location>
</feature>
<reference evidence="4" key="1">
    <citation type="journal article" date="2017" name="Nat. Microbiol.">
        <title>Global analysis of biosynthetic gene clusters reveals vast potential of secondary metabolite production in Penicillium species.</title>
        <authorList>
            <person name="Nielsen J.C."/>
            <person name="Grijseels S."/>
            <person name="Prigent S."/>
            <person name="Ji B."/>
            <person name="Dainat J."/>
            <person name="Nielsen K.F."/>
            <person name="Frisvad J.C."/>
            <person name="Workman M."/>
            <person name="Nielsen J."/>
        </authorList>
    </citation>
    <scope>NUCLEOTIDE SEQUENCE [LARGE SCALE GENOMIC DNA]</scope>
    <source>
        <strain evidence="4">IBT 29525</strain>
    </source>
</reference>
<protein>
    <submittedName>
        <fullName evidence="3">Uncharacterized protein</fullName>
    </submittedName>
</protein>
<evidence type="ECO:0000256" key="2">
    <source>
        <dbReference type="SAM" id="MobiDB-lite"/>
    </source>
</evidence>
<accession>A0A1V6R0V3</accession>
<name>A0A1V6R0V3_9EURO</name>
<proteinExistence type="predicted"/>
<evidence type="ECO:0000313" key="4">
    <source>
        <dbReference type="Proteomes" id="UP000191612"/>
    </source>
</evidence>
<organism evidence="3 4">
    <name type="scientific">Penicillium solitum</name>
    <dbReference type="NCBI Taxonomy" id="60172"/>
    <lineage>
        <taxon>Eukaryota</taxon>
        <taxon>Fungi</taxon>
        <taxon>Dikarya</taxon>
        <taxon>Ascomycota</taxon>
        <taxon>Pezizomycotina</taxon>
        <taxon>Eurotiomycetes</taxon>
        <taxon>Eurotiomycetidae</taxon>
        <taxon>Eurotiales</taxon>
        <taxon>Aspergillaceae</taxon>
        <taxon>Penicillium</taxon>
    </lineage>
</organism>
<keyword evidence="4" id="KW-1185">Reference proteome</keyword>
<sequence>MSGELDRTRIHLEDSLSEKNEIQAEILRLQDELGGISSRANHLEDELVRVTFGIREAMQVLQVHQMQERTASKHGEGADESVGSIDGTVLETPPVSMRVAS</sequence>